<dbReference type="Proteomes" id="UP000836788">
    <property type="component" value="Chromosome 18"/>
</dbReference>
<evidence type="ECO:0000256" key="2">
    <source>
        <dbReference type="SAM" id="SignalP"/>
    </source>
</evidence>
<dbReference type="Pfam" id="PF00248">
    <property type="entry name" value="Aldo_ket_red"/>
    <property type="match status" value="1"/>
</dbReference>
<evidence type="ECO:0000256" key="1">
    <source>
        <dbReference type="SAM" id="MobiDB-lite"/>
    </source>
</evidence>
<protein>
    <recommendedName>
        <fullName evidence="3">NADP-dependent oxidoreductase domain-containing protein</fullName>
    </recommendedName>
</protein>
<keyword evidence="2" id="KW-0732">Signal</keyword>
<dbReference type="PANTHER" id="PTHR43827">
    <property type="entry name" value="2,5-DIKETO-D-GLUCONIC ACID REDUCTASE"/>
    <property type="match status" value="1"/>
</dbReference>
<accession>A0A8J9X3S3</accession>
<dbReference type="InterPro" id="IPR023210">
    <property type="entry name" value="NADP_OxRdtase_dom"/>
</dbReference>
<feature type="domain" description="NADP-dependent oxidoreductase" evidence="3">
    <location>
        <begin position="107"/>
        <end position="287"/>
    </location>
</feature>
<feature type="signal peptide" evidence="2">
    <location>
        <begin position="1"/>
        <end position="30"/>
    </location>
</feature>
<dbReference type="InterPro" id="IPR036812">
    <property type="entry name" value="NAD(P)_OxRdtase_dom_sf"/>
</dbReference>
<gene>
    <name evidence="4" type="ORF">PTTT1_LOCUS22128</name>
</gene>
<dbReference type="SUPFAM" id="SSF51430">
    <property type="entry name" value="NAD(P)-linked oxidoreductase"/>
    <property type="match status" value="1"/>
</dbReference>
<sequence length="404" mass="44641">MSFKCSQKAEMRPAIFFSFTLWLRLAVVLGLSQTQATRRDVLLAAQQASAATAFGVLLSSPNEAEAVRDTGETATYLHNQSRLLLPNSKTKALTIPRIGYSMYKTTADQIEAGIQLALQAGARHFDVATQYGTNPVVGETLRSYIHQGLSSEYTTTSIIPKSPQERRREIFLTHKISNDEQSTKPREVKNAIISQQRGPLKGIDVDLAMLHSPLTDKSRRLASYEALLDLEAKSKIKAVGVCHFGVAALQELVDAGLPAPSVIQLIISPFNQHKDIVEWASKHDSVVSCSAWSKLSSVEGPQIGWSVLGEIAKERSMTKQQVLIQWTLQKGFICTPRGSSKFKIERMAIQENSWDAVQDFRLTETEMDILDGLDEQLPAGRLGIRDGSDESQITDPAWDPTFIS</sequence>
<proteinExistence type="predicted"/>
<dbReference type="PRINTS" id="PR00069">
    <property type="entry name" value="ALDKETRDTASE"/>
</dbReference>
<dbReference type="Gene3D" id="3.20.20.100">
    <property type="entry name" value="NADP-dependent oxidoreductase domain"/>
    <property type="match status" value="1"/>
</dbReference>
<dbReference type="AlphaFoldDB" id="A0A8J9X3S3"/>
<dbReference type="PROSITE" id="PS51318">
    <property type="entry name" value="TAT"/>
    <property type="match status" value="1"/>
</dbReference>
<dbReference type="InterPro" id="IPR020471">
    <property type="entry name" value="AKR"/>
</dbReference>
<dbReference type="EMBL" id="OU594959">
    <property type="protein sequence ID" value="CAG9283233.1"/>
    <property type="molecule type" value="Genomic_DNA"/>
</dbReference>
<evidence type="ECO:0000259" key="3">
    <source>
        <dbReference type="Pfam" id="PF00248"/>
    </source>
</evidence>
<dbReference type="PANTHER" id="PTHR43827:SF13">
    <property type="entry name" value="ALDO_KETO REDUCTASE FAMILY PROTEIN"/>
    <property type="match status" value="1"/>
</dbReference>
<name>A0A8J9X3S3_PHATR</name>
<dbReference type="InterPro" id="IPR006311">
    <property type="entry name" value="TAT_signal"/>
</dbReference>
<organism evidence="4">
    <name type="scientific">Phaeodactylum tricornutum</name>
    <name type="common">Diatom</name>
    <dbReference type="NCBI Taxonomy" id="2850"/>
    <lineage>
        <taxon>Eukaryota</taxon>
        <taxon>Sar</taxon>
        <taxon>Stramenopiles</taxon>
        <taxon>Ochrophyta</taxon>
        <taxon>Bacillariophyta</taxon>
        <taxon>Bacillariophyceae</taxon>
        <taxon>Bacillariophycidae</taxon>
        <taxon>Naviculales</taxon>
        <taxon>Phaeodactylaceae</taxon>
        <taxon>Phaeodactylum</taxon>
    </lineage>
</organism>
<dbReference type="GO" id="GO:0016491">
    <property type="term" value="F:oxidoreductase activity"/>
    <property type="evidence" value="ECO:0007669"/>
    <property type="project" value="InterPro"/>
</dbReference>
<evidence type="ECO:0000313" key="4">
    <source>
        <dbReference type="EMBL" id="CAG9283233.1"/>
    </source>
</evidence>
<reference evidence="4" key="1">
    <citation type="submission" date="2022-02" db="EMBL/GenBank/DDBJ databases">
        <authorList>
            <person name="Giguere J D."/>
        </authorList>
    </citation>
    <scope>NUCLEOTIDE SEQUENCE</scope>
    <source>
        <strain evidence="4">CCAP 1055/1</strain>
    </source>
</reference>
<feature type="chain" id="PRO_5035480717" description="NADP-dependent oxidoreductase domain-containing protein" evidence="2">
    <location>
        <begin position="31"/>
        <end position="404"/>
    </location>
</feature>
<dbReference type="CDD" id="cd19071">
    <property type="entry name" value="AKR_AKR1-5-like"/>
    <property type="match status" value="1"/>
</dbReference>
<feature type="region of interest" description="Disordered" evidence="1">
    <location>
        <begin position="384"/>
        <end position="404"/>
    </location>
</feature>